<accession>A0ABS5MNU6</accession>
<name>A0ABS5MNU6_9STAP</name>
<protein>
    <submittedName>
        <fullName evidence="5">DeoR/GlpR transcriptional regulator</fullName>
    </submittedName>
</protein>
<evidence type="ECO:0000313" key="5">
    <source>
        <dbReference type="EMBL" id="MBS3697595.1"/>
    </source>
</evidence>
<dbReference type="Proteomes" id="UP000681586">
    <property type="component" value="Unassembled WGS sequence"/>
</dbReference>
<keyword evidence="3" id="KW-0804">Transcription</keyword>
<reference evidence="5 6" key="1">
    <citation type="submission" date="2021-05" db="EMBL/GenBank/DDBJ databases">
        <title>Staphylococcus fleurettii isolated from lake water in First Nation community in Manitoba, Canada.</title>
        <authorList>
            <person name="Bashar S."/>
            <person name="Murdock A."/>
            <person name="Patidar R."/>
            <person name="Golding G."/>
            <person name="Farenhorst A."/>
            <person name="Kumar A."/>
        </authorList>
    </citation>
    <scope>NUCLEOTIDE SEQUENCE [LARGE SCALE GENOMIC DNA]</scope>
    <source>
        <strain evidence="5 6">SF002</strain>
    </source>
</reference>
<dbReference type="RefSeq" id="WP_115337807.1">
    <property type="nucleotide sequence ID" value="NZ_JAEPSA010000016.1"/>
</dbReference>
<evidence type="ECO:0000259" key="4">
    <source>
        <dbReference type="PROSITE" id="PS51000"/>
    </source>
</evidence>
<evidence type="ECO:0000313" key="6">
    <source>
        <dbReference type="Proteomes" id="UP000681586"/>
    </source>
</evidence>
<evidence type="ECO:0000256" key="3">
    <source>
        <dbReference type="ARBA" id="ARBA00023163"/>
    </source>
</evidence>
<dbReference type="PANTHER" id="PTHR30363">
    <property type="entry name" value="HTH-TYPE TRANSCRIPTIONAL REGULATOR SRLR-RELATED"/>
    <property type="match status" value="1"/>
</dbReference>
<dbReference type="EMBL" id="JAGXBM010000013">
    <property type="protein sequence ID" value="MBS3697595.1"/>
    <property type="molecule type" value="Genomic_DNA"/>
</dbReference>
<dbReference type="InterPro" id="IPR001034">
    <property type="entry name" value="DeoR_HTH"/>
</dbReference>
<dbReference type="InterPro" id="IPR037171">
    <property type="entry name" value="NagB/RpiA_transferase-like"/>
</dbReference>
<evidence type="ECO:0000256" key="1">
    <source>
        <dbReference type="ARBA" id="ARBA00022736"/>
    </source>
</evidence>
<keyword evidence="6" id="KW-1185">Reference proteome</keyword>
<dbReference type="InterPro" id="IPR036388">
    <property type="entry name" value="WH-like_DNA-bd_sf"/>
</dbReference>
<keyword evidence="2" id="KW-0805">Transcription regulation</keyword>
<dbReference type="PRINTS" id="PR00037">
    <property type="entry name" value="HTHLACR"/>
</dbReference>
<evidence type="ECO:0000256" key="2">
    <source>
        <dbReference type="ARBA" id="ARBA00023015"/>
    </source>
</evidence>
<dbReference type="Gene3D" id="1.10.10.10">
    <property type="entry name" value="Winged helix-like DNA-binding domain superfamily/Winged helix DNA-binding domain"/>
    <property type="match status" value="1"/>
</dbReference>
<dbReference type="SMART" id="SM00420">
    <property type="entry name" value="HTH_DEOR"/>
    <property type="match status" value="1"/>
</dbReference>
<dbReference type="InterPro" id="IPR036390">
    <property type="entry name" value="WH_DNA-bd_sf"/>
</dbReference>
<comment type="caution">
    <text evidence="5">The sequence shown here is derived from an EMBL/GenBank/DDBJ whole genome shotgun (WGS) entry which is preliminary data.</text>
</comment>
<dbReference type="SMART" id="SM01134">
    <property type="entry name" value="DeoRC"/>
    <property type="match status" value="1"/>
</dbReference>
<dbReference type="Pfam" id="PF08220">
    <property type="entry name" value="HTH_DeoR"/>
    <property type="match status" value="1"/>
</dbReference>
<sequence length="256" mass="29227">MLKIIEERQQIIINHLKIVQFARTQDLIDLVKYSEATVKRDLIELEKKGLVRRTRGGAMIIDNQKIDLPYLMKIINFNEQDNKHKLAEKAKTLINDDMVIFLDSSTTTLHLIKMLSKFEGLQIITNGVLTASLLSEFTEAQINILGGTVVKKRNTINGSKAFNDALTYNADISFVSCRGFDLEKGTTETTEGEALIKQAFRRNSKHLVLLVTEDKYHNQYLHKSLALNEIDTVITDYNLSHNDIDILKRNNITCVY</sequence>
<dbReference type="PROSITE" id="PS51000">
    <property type="entry name" value="HTH_DEOR_2"/>
    <property type="match status" value="1"/>
</dbReference>
<dbReference type="Pfam" id="PF00455">
    <property type="entry name" value="DeoRC"/>
    <property type="match status" value="1"/>
</dbReference>
<dbReference type="SUPFAM" id="SSF100950">
    <property type="entry name" value="NagB/RpiA/CoA transferase-like"/>
    <property type="match status" value="1"/>
</dbReference>
<proteinExistence type="predicted"/>
<dbReference type="InterPro" id="IPR014036">
    <property type="entry name" value="DeoR-like_C"/>
</dbReference>
<feature type="domain" description="HTH deoR-type" evidence="4">
    <location>
        <begin position="5"/>
        <end position="60"/>
    </location>
</feature>
<keyword evidence="1" id="KW-0423">Lactose metabolism</keyword>
<gene>
    <name evidence="5" type="ORF">JJQ58_08965</name>
</gene>
<dbReference type="SUPFAM" id="SSF46785">
    <property type="entry name" value="Winged helix' DNA-binding domain"/>
    <property type="match status" value="1"/>
</dbReference>
<dbReference type="InterPro" id="IPR050313">
    <property type="entry name" value="Carb_Metab_HTH_regulators"/>
</dbReference>
<dbReference type="Gene3D" id="3.40.50.1360">
    <property type="match status" value="1"/>
</dbReference>
<dbReference type="PANTHER" id="PTHR30363:SF44">
    <property type="entry name" value="AGA OPERON TRANSCRIPTIONAL REPRESSOR-RELATED"/>
    <property type="match status" value="1"/>
</dbReference>
<organism evidence="5 6">
    <name type="scientific">Mammaliicoccus fleurettii</name>
    <dbReference type="NCBI Taxonomy" id="150056"/>
    <lineage>
        <taxon>Bacteria</taxon>
        <taxon>Bacillati</taxon>
        <taxon>Bacillota</taxon>
        <taxon>Bacilli</taxon>
        <taxon>Bacillales</taxon>
        <taxon>Staphylococcaceae</taxon>
        <taxon>Mammaliicoccus</taxon>
    </lineage>
</organism>